<organism evidence="6 7">
    <name type="scientific">Photobacterium damselae subsp. damselae</name>
    <name type="common">Listonella damsela</name>
    <dbReference type="NCBI Taxonomy" id="85581"/>
    <lineage>
        <taxon>Bacteria</taxon>
        <taxon>Pseudomonadati</taxon>
        <taxon>Pseudomonadota</taxon>
        <taxon>Gammaproteobacteria</taxon>
        <taxon>Vibrionales</taxon>
        <taxon>Vibrionaceae</taxon>
        <taxon>Photobacterium</taxon>
    </lineage>
</organism>
<evidence type="ECO:0000256" key="3">
    <source>
        <dbReference type="ARBA" id="ARBA00023125"/>
    </source>
</evidence>
<dbReference type="InterPro" id="IPR044946">
    <property type="entry name" value="Restrct_endonuc_typeI_TRD_sf"/>
</dbReference>
<protein>
    <submittedName>
        <fullName evidence="6">Restriction endonuclease subunit S</fullName>
    </submittedName>
</protein>
<feature type="domain" description="Type I restriction modification DNA specificity" evidence="5">
    <location>
        <begin position="3"/>
        <end position="183"/>
    </location>
</feature>
<dbReference type="InterPro" id="IPR052021">
    <property type="entry name" value="Type-I_RS_S_subunit"/>
</dbReference>
<dbReference type="Gene3D" id="1.10.287.1120">
    <property type="entry name" value="Bipartite methylase S protein"/>
    <property type="match status" value="1"/>
</dbReference>
<keyword evidence="6" id="KW-0540">Nuclease</keyword>
<dbReference type="GO" id="GO:0003677">
    <property type="term" value="F:DNA binding"/>
    <property type="evidence" value="ECO:0007669"/>
    <property type="project" value="UniProtKB-KW"/>
</dbReference>
<feature type="coiled-coil region" evidence="4">
    <location>
        <begin position="358"/>
        <end position="385"/>
    </location>
</feature>
<keyword evidence="4" id="KW-0175">Coiled coil</keyword>
<dbReference type="AlphaFoldDB" id="A0A850R4R9"/>
<feature type="domain" description="Type I restriction modification DNA specificity" evidence="5">
    <location>
        <begin position="215"/>
        <end position="373"/>
    </location>
</feature>
<evidence type="ECO:0000256" key="1">
    <source>
        <dbReference type="ARBA" id="ARBA00010923"/>
    </source>
</evidence>
<dbReference type="CDD" id="cd17246">
    <property type="entry name" value="RMtype1_S_SonII-TRD2-CR2_like"/>
    <property type="match status" value="1"/>
</dbReference>
<dbReference type="Pfam" id="PF01420">
    <property type="entry name" value="Methylase_S"/>
    <property type="match status" value="2"/>
</dbReference>
<evidence type="ECO:0000313" key="7">
    <source>
        <dbReference type="Proteomes" id="UP000533429"/>
    </source>
</evidence>
<sequence length="411" mass="45864">MMPSGWEQIRLNDVTEFITSGSRDWAQFYSDSGSKFVRMTNLSRDSIYLKLDDMKYVDVSSKSADGKRTSLSAGDVLMSITAELGKIGWIPENFGEAYINQHTALIRLNNKRANSQYIAYLLSSKAMNHHINKLNDSGAKAGLNLPTIRSIHINLPPLPEQRKIAKILSIWDRGIATTEKLIDASKQQKKALMQQLLTGKKRLLDPETGKAFEGDWKLTTVDEMCNVGRGRVISKKEISENSGIYPVYSSQTLNNGVMGQIGTFDFEGEYATWTTDGVNAGTVFYRTGKFNCTNVCGTLQPKNKAELSTQFLALALSLEAFKYVSHTLANPKLMNNVMKTVSFKIPQFSEQQKIASVLTAADKEIELLEAKLAHFKQEKKALMQQLLTGKRRVNIAETKVTTEEILEAEVA</sequence>
<accession>A0A850R4R9</accession>
<keyword evidence="6" id="KW-0255">Endonuclease</keyword>
<dbReference type="PANTHER" id="PTHR30408:SF13">
    <property type="entry name" value="TYPE I RESTRICTION ENZYME HINDI SPECIFICITY SUBUNIT"/>
    <property type="match status" value="1"/>
</dbReference>
<evidence type="ECO:0000256" key="4">
    <source>
        <dbReference type="SAM" id="Coils"/>
    </source>
</evidence>
<keyword evidence="3" id="KW-0238">DNA-binding</keyword>
<comment type="similarity">
    <text evidence="1">Belongs to the type-I restriction system S methylase family.</text>
</comment>
<keyword evidence="6" id="KW-0378">Hydrolase</keyword>
<comment type="caution">
    <text evidence="6">The sequence shown here is derived from an EMBL/GenBank/DDBJ whole genome shotgun (WGS) entry which is preliminary data.</text>
</comment>
<dbReference type="CDD" id="cd17255">
    <property type="entry name" value="RMtype1_S_Fco49512ORF2615P-TRD2-CR2_like"/>
    <property type="match status" value="1"/>
</dbReference>
<evidence type="ECO:0000256" key="2">
    <source>
        <dbReference type="ARBA" id="ARBA00022747"/>
    </source>
</evidence>
<dbReference type="EMBL" id="JABXOR010001087">
    <property type="protein sequence ID" value="NVP01981.1"/>
    <property type="molecule type" value="Genomic_DNA"/>
</dbReference>
<name>A0A850R4R9_PHODD</name>
<reference evidence="6 7" key="1">
    <citation type="submission" date="2020-06" db="EMBL/GenBank/DDBJ databases">
        <title>Photobacterium damselae subsp. damselae comparative genomics.</title>
        <authorList>
            <person name="Osorio C.R."/>
        </authorList>
    </citation>
    <scope>NUCLEOTIDE SEQUENCE [LARGE SCALE GENOMIC DNA]</scope>
    <source>
        <strain evidence="6 7">TW250/03</strain>
    </source>
</reference>
<dbReference type="Gene3D" id="3.90.220.20">
    <property type="entry name" value="DNA methylase specificity domains"/>
    <property type="match status" value="2"/>
</dbReference>
<dbReference type="InterPro" id="IPR000055">
    <property type="entry name" value="Restrct_endonuc_typeI_TRD"/>
</dbReference>
<dbReference type="GO" id="GO:0009307">
    <property type="term" value="P:DNA restriction-modification system"/>
    <property type="evidence" value="ECO:0007669"/>
    <property type="project" value="UniProtKB-KW"/>
</dbReference>
<proteinExistence type="inferred from homology"/>
<gene>
    <name evidence="6" type="ORF">HWA77_17340</name>
</gene>
<evidence type="ECO:0000313" key="6">
    <source>
        <dbReference type="EMBL" id="NVP01981.1"/>
    </source>
</evidence>
<evidence type="ECO:0000259" key="5">
    <source>
        <dbReference type="Pfam" id="PF01420"/>
    </source>
</evidence>
<dbReference type="PANTHER" id="PTHR30408">
    <property type="entry name" value="TYPE-1 RESTRICTION ENZYME ECOKI SPECIFICITY PROTEIN"/>
    <property type="match status" value="1"/>
</dbReference>
<dbReference type="Proteomes" id="UP000533429">
    <property type="component" value="Unassembled WGS sequence"/>
</dbReference>
<dbReference type="GO" id="GO:0004519">
    <property type="term" value="F:endonuclease activity"/>
    <property type="evidence" value="ECO:0007669"/>
    <property type="project" value="UniProtKB-KW"/>
</dbReference>
<keyword evidence="2" id="KW-0680">Restriction system</keyword>
<dbReference type="SUPFAM" id="SSF116734">
    <property type="entry name" value="DNA methylase specificity domain"/>
    <property type="match status" value="2"/>
</dbReference>